<dbReference type="CDD" id="cd02196">
    <property type="entry name" value="PurM"/>
    <property type="match status" value="1"/>
</dbReference>
<comment type="catalytic activity">
    <reaction evidence="14 15">
        <text>2-formamido-N(1)-(5-O-phospho-beta-D-ribosyl)acetamidine + ATP = 5-amino-1-(5-phospho-beta-D-ribosyl)imidazole + ADP + phosphate + H(+)</text>
        <dbReference type="Rhea" id="RHEA:23032"/>
        <dbReference type="ChEBI" id="CHEBI:15378"/>
        <dbReference type="ChEBI" id="CHEBI:30616"/>
        <dbReference type="ChEBI" id="CHEBI:43474"/>
        <dbReference type="ChEBI" id="CHEBI:137981"/>
        <dbReference type="ChEBI" id="CHEBI:147287"/>
        <dbReference type="ChEBI" id="CHEBI:456216"/>
        <dbReference type="EC" id="6.3.3.1"/>
    </reaction>
</comment>
<dbReference type="GO" id="GO:0046084">
    <property type="term" value="P:adenine biosynthetic process"/>
    <property type="evidence" value="ECO:0007669"/>
    <property type="project" value="TreeGrafter"/>
</dbReference>
<feature type="domain" description="PurM-like C-terminal" evidence="17">
    <location>
        <begin position="171"/>
        <end position="327"/>
    </location>
</feature>
<evidence type="ECO:0000256" key="9">
    <source>
        <dbReference type="ARBA" id="ARBA00022755"/>
    </source>
</evidence>
<dbReference type="STRING" id="157687.HMPREF3180_01772"/>
<evidence type="ECO:0000256" key="1">
    <source>
        <dbReference type="ARBA" id="ARBA00004496"/>
    </source>
</evidence>
<sequence>MSISYKDSGVDKEEGYRSVAKIKERVKATYNKNVMNELGSFGALYKLGEYKKPILVSGTDGVGTKLKVAFETNKYDTVGIDCVAMCVNDILCHGAQPLFFLDYLACGKLDSNVSSEIIKGVVEGCLQGDSALVGGETAEMPGFYADGEYDIAGFAVGVVEEEKMVNGSKVQEGDVIVAIPSSGAHSNGFSLLRKLFTNFNEEFNGKTIGEHLLTPTKIYVKPIQKIMEKVQVNGMAHITGGGLIENVPRTIPDGLCANIEKAKVKVHPLFKHEAFSKVPEEEMWGTFNMGVGFVVIVNKNDVKTVIDILAENGEEAYELGTIVKGDKKINLY</sequence>
<dbReference type="Proteomes" id="UP000070483">
    <property type="component" value="Unassembled WGS sequence"/>
</dbReference>
<dbReference type="EC" id="6.3.3.1" evidence="4 15"/>
<dbReference type="InterPro" id="IPR016188">
    <property type="entry name" value="PurM-like_N"/>
</dbReference>
<keyword evidence="19" id="KW-1185">Reference proteome</keyword>
<dbReference type="InterPro" id="IPR036676">
    <property type="entry name" value="PurM-like_C_sf"/>
</dbReference>
<dbReference type="FunFam" id="3.30.1330.10:FF:000001">
    <property type="entry name" value="Phosphoribosylformylglycinamidine cyclo-ligase"/>
    <property type="match status" value="1"/>
</dbReference>
<dbReference type="Gene3D" id="3.30.1330.10">
    <property type="entry name" value="PurM-like, N-terminal domain"/>
    <property type="match status" value="1"/>
</dbReference>
<dbReference type="NCBIfam" id="TIGR00878">
    <property type="entry name" value="purM"/>
    <property type="match status" value="1"/>
</dbReference>
<keyword evidence="8 15" id="KW-0547">Nucleotide-binding</keyword>
<dbReference type="GO" id="GO:0005524">
    <property type="term" value="F:ATP binding"/>
    <property type="evidence" value="ECO:0007669"/>
    <property type="project" value="UniProtKB-KW"/>
</dbReference>
<dbReference type="InterPro" id="IPR010918">
    <property type="entry name" value="PurM-like_C_dom"/>
</dbReference>
<dbReference type="GO" id="GO:0004637">
    <property type="term" value="F:phosphoribosylamine-glycine ligase activity"/>
    <property type="evidence" value="ECO:0007669"/>
    <property type="project" value="TreeGrafter"/>
</dbReference>
<keyword evidence="10 15" id="KW-0067">ATP-binding</keyword>
<dbReference type="UniPathway" id="UPA00074">
    <property type="reaction ID" value="UER00129"/>
</dbReference>
<keyword evidence="7 15" id="KW-0436">Ligase</keyword>
<dbReference type="SUPFAM" id="SSF56042">
    <property type="entry name" value="PurM C-terminal domain-like"/>
    <property type="match status" value="1"/>
</dbReference>
<comment type="similarity">
    <text evidence="3 15">Belongs to the AIR synthase family.</text>
</comment>
<dbReference type="AlphaFoldDB" id="A0A134A145"/>
<comment type="pathway">
    <text evidence="2 15">Purine metabolism; IMP biosynthesis via de novo pathway; 5-amino-1-(5-phospho-D-ribosyl)imidazole from N(2)-formyl-N(1)-(5-phospho-D-ribosyl)glycinamide: step 2/2.</text>
</comment>
<evidence type="ECO:0000256" key="3">
    <source>
        <dbReference type="ARBA" id="ARBA00010280"/>
    </source>
</evidence>
<dbReference type="RefSeq" id="WP_060918355.1">
    <property type="nucleotide sequence ID" value="NZ_KQ960101.1"/>
</dbReference>
<dbReference type="GO" id="GO:0004641">
    <property type="term" value="F:phosphoribosylformylglycinamidine cyclo-ligase activity"/>
    <property type="evidence" value="ECO:0007669"/>
    <property type="project" value="UniProtKB-UniRule"/>
</dbReference>
<reference evidence="19" key="1">
    <citation type="submission" date="2016-01" db="EMBL/GenBank/DDBJ databases">
        <authorList>
            <person name="Mitreva M."/>
            <person name="Pepin K.H."/>
            <person name="Mihindukulasuriya K.A."/>
            <person name="Fulton R."/>
            <person name="Fronick C."/>
            <person name="O'Laughlin M."/>
            <person name="Miner T."/>
            <person name="Herter B."/>
            <person name="Rosa B.A."/>
            <person name="Cordes M."/>
            <person name="Tomlinson C."/>
            <person name="Wollam A."/>
            <person name="Palsikar V.B."/>
            <person name="Mardis E.R."/>
            <person name="Wilson R.K."/>
        </authorList>
    </citation>
    <scope>NUCLEOTIDE SEQUENCE [LARGE SCALE GENOMIC DNA]</scope>
    <source>
        <strain evidence="19">KA00185</strain>
    </source>
</reference>
<dbReference type="InterPro" id="IPR004733">
    <property type="entry name" value="PurM_cligase"/>
</dbReference>
<accession>A0A134A145</accession>
<evidence type="ECO:0000256" key="10">
    <source>
        <dbReference type="ARBA" id="ARBA00022840"/>
    </source>
</evidence>
<dbReference type="InterPro" id="IPR036921">
    <property type="entry name" value="PurM-like_N_sf"/>
</dbReference>
<dbReference type="SUPFAM" id="SSF55326">
    <property type="entry name" value="PurM N-terminal domain-like"/>
    <property type="match status" value="1"/>
</dbReference>
<dbReference type="GO" id="GO:0005829">
    <property type="term" value="C:cytosol"/>
    <property type="evidence" value="ECO:0007669"/>
    <property type="project" value="TreeGrafter"/>
</dbReference>
<evidence type="ECO:0000256" key="8">
    <source>
        <dbReference type="ARBA" id="ARBA00022741"/>
    </source>
</evidence>
<dbReference type="PATRIC" id="fig|157687.3.peg.1765"/>
<gene>
    <name evidence="15" type="primary">purM</name>
    <name evidence="18" type="ORF">HMPREF3180_01772</name>
</gene>
<comment type="subcellular location">
    <subcellularLocation>
        <location evidence="1 15">Cytoplasm</location>
    </subcellularLocation>
</comment>
<dbReference type="Gene3D" id="3.90.650.10">
    <property type="entry name" value="PurM-like C-terminal domain"/>
    <property type="match status" value="1"/>
</dbReference>
<dbReference type="OrthoDB" id="9802507at2"/>
<dbReference type="PANTHER" id="PTHR10520:SF12">
    <property type="entry name" value="TRIFUNCTIONAL PURINE BIOSYNTHETIC PROTEIN ADENOSINE-3"/>
    <property type="match status" value="1"/>
</dbReference>
<evidence type="ECO:0000256" key="5">
    <source>
        <dbReference type="ARBA" id="ARBA00020367"/>
    </source>
</evidence>
<keyword evidence="9 15" id="KW-0658">Purine biosynthesis</keyword>
<keyword evidence="6 15" id="KW-0963">Cytoplasm</keyword>
<evidence type="ECO:0000313" key="18">
    <source>
        <dbReference type="EMBL" id="KXB61402.1"/>
    </source>
</evidence>
<evidence type="ECO:0000259" key="16">
    <source>
        <dbReference type="Pfam" id="PF00586"/>
    </source>
</evidence>
<evidence type="ECO:0000256" key="6">
    <source>
        <dbReference type="ARBA" id="ARBA00022490"/>
    </source>
</evidence>
<dbReference type="FunFam" id="3.90.650.10:FF:000011">
    <property type="entry name" value="Phosphoribosylformylglycinamidine cyclo-ligase"/>
    <property type="match status" value="1"/>
</dbReference>
<evidence type="ECO:0000256" key="15">
    <source>
        <dbReference type="HAMAP-Rule" id="MF_00741"/>
    </source>
</evidence>
<dbReference type="Pfam" id="PF00586">
    <property type="entry name" value="AIRS"/>
    <property type="match status" value="1"/>
</dbReference>
<name>A0A134A145_9FUSO</name>
<evidence type="ECO:0000256" key="2">
    <source>
        <dbReference type="ARBA" id="ARBA00004686"/>
    </source>
</evidence>
<evidence type="ECO:0000256" key="11">
    <source>
        <dbReference type="ARBA" id="ARBA00031908"/>
    </source>
</evidence>
<dbReference type="PANTHER" id="PTHR10520">
    <property type="entry name" value="TRIFUNCTIONAL PURINE BIOSYNTHETIC PROTEIN ADENOSINE-3-RELATED"/>
    <property type="match status" value="1"/>
</dbReference>
<dbReference type="EMBL" id="LSDD01000133">
    <property type="protein sequence ID" value="KXB61402.1"/>
    <property type="molecule type" value="Genomic_DNA"/>
</dbReference>
<comment type="caution">
    <text evidence="18">The sequence shown here is derived from an EMBL/GenBank/DDBJ whole genome shotgun (WGS) entry which is preliminary data.</text>
</comment>
<protein>
    <recommendedName>
        <fullName evidence="5 15">Phosphoribosylformylglycinamidine cyclo-ligase</fullName>
        <ecNumber evidence="4 15">6.3.3.1</ecNumber>
    </recommendedName>
    <alternativeName>
        <fullName evidence="12 15">AIR synthase</fullName>
    </alternativeName>
    <alternativeName>
        <fullName evidence="13 15">AIRS</fullName>
    </alternativeName>
    <alternativeName>
        <fullName evidence="11 15">Phosphoribosyl-aminoimidazole synthetase</fullName>
    </alternativeName>
</protein>
<proteinExistence type="inferred from homology"/>
<evidence type="ECO:0000256" key="14">
    <source>
        <dbReference type="ARBA" id="ARBA00049057"/>
    </source>
</evidence>
<dbReference type="GO" id="GO:0006189">
    <property type="term" value="P:'de novo' IMP biosynthetic process"/>
    <property type="evidence" value="ECO:0007669"/>
    <property type="project" value="UniProtKB-UniRule"/>
</dbReference>
<evidence type="ECO:0000256" key="7">
    <source>
        <dbReference type="ARBA" id="ARBA00022598"/>
    </source>
</evidence>
<evidence type="ECO:0000256" key="12">
    <source>
        <dbReference type="ARBA" id="ARBA00032931"/>
    </source>
</evidence>
<evidence type="ECO:0000313" key="19">
    <source>
        <dbReference type="Proteomes" id="UP000070483"/>
    </source>
</evidence>
<evidence type="ECO:0000259" key="17">
    <source>
        <dbReference type="Pfam" id="PF02769"/>
    </source>
</evidence>
<dbReference type="HAMAP" id="MF_00741">
    <property type="entry name" value="AIRS"/>
    <property type="match status" value="1"/>
</dbReference>
<evidence type="ECO:0000256" key="4">
    <source>
        <dbReference type="ARBA" id="ARBA00013047"/>
    </source>
</evidence>
<feature type="domain" description="PurM-like N-terminal" evidence="16">
    <location>
        <begin position="55"/>
        <end position="159"/>
    </location>
</feature>
<organism evidence="18 19">
    <name type="scientific">Leptotrichia wadei</name>
    <dbReference type="NCBI Taxonomy" id="157687"/>
    <lineage>
        <taxon>Bacteria</taxon>
        <taxon>Fusobacteriati</taxon>
        <taxon>Fusobacteriota</taxon>
        <taxon>Fusobacteriia</taxon>
        <taxon>Fusobacteriales</taxon>
        <taxon>Leptotrichiaceae</taxon>
        <taxon>Leptotrichia</taxon>
    </lineage>
</organism>
<dbReference type="Pfam" id="PF02769">
    <property type="entry name" value="AIRS_C"/>
    <property type="match status" value="1"/>
</dbReference>
<evidence type="ECO:0000256" key="13">
    <source>
        <dbReference type="ARBA" id="ARBA00033093"/>
    </source>
</evidence>